<accession>A0A430V243</accession>
<evidence type="ECO:0000313" key="1">
    <source>
        <dbReference type="EMBL" id="RTI16707.1"/>
    </source>
</evidence>
<evidence type="ECO:0000313" key="2">
    <source>
        <dbReference type="Proteomes" id="UP000287155"/>
    </source>
</evidence>
<gene>
    <name evidence="1" type="ORF">CSW27_03300</name>
</gene>
<sequence length="63" mass="6725">MVSLCHALAYLEDYLGNRGIIAPPHPHFSLKEAAKNPKALALVLTALAIALPVEGYTVRKGEA</sequence>
<protein>
    <submittedName>
        <fullName evidence="1">Uncharacterized protein</fullName>
    </submittedName>
</protein>
<dbReference type="RefSeq" id="WP_126204498.1">
    <property type="nucleotide sequence ID" value="NZ_PEMJ01000071.1"/>
</dbReference>
<dbReference type="AlphaFoldDB" id="A0A430V243"/>
<comment type="caution">
    <text evidence="1">The sequence shown here is derived from an EMBL/GenBank/DDBJ whole genome shotgun (WGS) entry which is preliminary data.</text>
</comment>
<name>A0A430V243_THESC</name>
<organism evidence="1 2">
    <name type="scientific">Thermus scotoductus</name>
    <dbReference type="NCBI Taxonomy" id="37636"/>
    <lineage>
        <taxon>Bacteria</taxon>
        <taxon>Thermotogati</taxon>
        <taxon>Deinococcota</taxon>
        <taxon>Deinococci</taxon>
        <taxon>Thermales</taxon>
        <taxon>Thermaceae</taxon>
        <taxon>Thermus</taxon>
    </lineage>
</organism>
<reference evidence="1 2" key="1">
    <citation type="journal article" date="2019" name="Extremophiles">
        <title>Biogeography of thermophiles and predominance of Thermus scotoductus in domestic water heaters.</title>
        <authorList>
            <person name="Wilpiszeski R.L."/>
            <person name="Zhang Z."/>
            <person name="House C.H."/>
        </authorList>
    </citation>
    <scope>NUCLEOTIDE SEQUENCE [LARGE SCALE GENOMIC DNA]</scope>
    <source>
        <strain evidence="1 2">14_S14</strain>
    </source>
</reference>
<proteinExistence type="predicted"/>
<dbReference type="EMBL" id="PEMJ01000071">
    <property type="protein sequence ID" value="RTI16707.1"/>
    <property type="molecule type" value="Genomic_DNA"/>
</dbReference>
<dbReference type="Proteomes" id="UP000287155">
    <property type="component" value="Unassembled WGS sequence"/>
</dbReference>